<dbReference type="GO" id="GO:0003729">
    <property type="term" value="F:mRNA binding"/>
    <property type="evidence" value="ECO:0007669"/>
    <property type="project" value="UniProtKB-ARBA"/>
</dbReference>
<evidence type="ECO:0000256" key="2">
    <source>
        <dbReference type="ARBA" id="ARBA00022884"/>
    </source>
</evidence>
<keyword evidence="1" id="KW-0677">Repeat</keyword>
<dbReference type="GO" id="GO:0010629">
    <property type="term" value="P:negative regulation of gene expression"/>
    <property type="evidence" value="ECO:0007669"/>
    <property type="project" value="UniProtKB-ARBA"/>
</dbReference>
<evidence type="ECO:0000313" key="5">
    <source>
        <dbReference type="EMBL" id="OAO13260.1"/>
    </source>
</evidence>
<dbReference type="InterPro" id="IPR035979">
    <property type="entry name" value="RBD_domain_sf"/>
</dbReference>
<dbReference type="STRING" id="478820.A0A196S887"/>
<dbReference type="SMART" id="SM00361">
    <property type="entry name" value="RRM_1"/>
    <property type="match status" value="1"/>
</dbReference>
<accession>A0A196S887</accession>
<dbReference type="Proteomes" id="UP000078348">
    <property type="component" value="Unassembled WGS sequence"/>
</dbReference>
<feature type="domain" description="RRM" evidence="4">
    <location>
        <begin position="41"/>
        <end position="87"/>
    </location>
</feature>
<keyword evidence="2 3" id="KW-0694">RNA-binding</keyword>
<dbReference type="OrthoDB" id="410044at2759"/>
<dbReference type="FunFam" id="3.30.70.330:FF:000383">
    <property type="entry name" value="Sex lethal, isoform D"/>
    <property type="match status" value="1"/>
</dbReference>
<dbReference type="Pfam" id="PF00076">
    <property type="entry name" value="RRM_1"/>
    <property type="match status" value="2"/>
</dbReference>
<sequence>MSANEEMEPQQPQSSNVVYTIPTTMPYYPSYGIPYSHRNLRKLFVGQIPKTYTEEDVIGIFRDTCEVASAHIIKDRTTGEHKGCAFIYVDPSIAEKVKETYHDKYTCPNMTNRLQVHDAITNQNNHHSGARYPAIYSNQSGPSASSPMGVSFGYQTITIPPSNASPAASPETSEATETPASAPMMMFPYAAYPMFPQGILMPQQFSAFQPTAQTPASSTEETGEETPAFVYPQQIPVMYSQVPGYGGYGDGVSAVPVVFPSYGMNVPMQESSYFYGQAPSSQERAMPPENRQNANLFVFNIPPRYKDEDLRKLFEPFGRVLSCKVMLDKVKNTSKCYGFVNFASEEDAAKAIAGLNNKMIGEKRLTVQVKRAKR</sequence>
<evidence type="ECO:0000259" key="4">
    <source>
        <dbReference type="PROSITE" id="PS50102"/>
    </source>
</evidence>
<protein>
    <recommendedName>
        <fullName evidence="4">RRM domain-containing protein</fullName>
    </recommendedName>
</protein>
<dbReference type="Gene3D" id="3.30.70.330">
    <property type="match status" value="2"/>
</dbReference>
<dbReference type="PANTHER" id="PTHR48027">
    <property type="entry name" value="HETEROGENEOUS NUCLEAR RIBONUCLEOPROTEIN 87F-RELATED"/>
    <property type="match status" value="1"/>
</dbReference>
<organism evidence="5 6">
    <name type="scientific">Blastocystis sp. subtype 1 (strain ATCC 50177 / NandII)</name>
    <dbReference type="NCBI Taxonomy" id="478820"/>
    <lineage>
        <taxon>Eukaryota</taxon>
        <taxon>Sar</taxon>
        <taxon>Stramenopiles</taxon>
        <taxon>Bigyra</taxon>
        <taxon>Opalozoa</taxon>
        <taxon>Opalinata</taxon>
        <taxon>Blastocystidae</taxon>
        <taxon>Blastocystis</taxon>
    </lineage>
</organism>
<feature type="domain" description="RRM" evidence="4">
    <location>
        <begin position="294"/>
        <end position="372"/>
    </location>
</feature>
<gene>
    <name evidence="5" type="ORF">AV274_5057</name>
</gene>
<dbReference type="InterPro" id="IPR000504">
    <property type="entry name" value="RRM_dom"/>
</dbReference>
<dbReference type="InterPro" id="IPR052462">
    <property type="entry name" value="SLIRP/GR-RBP-like"/>
</dbReference>
<dbReference type="InterPro" id="IPR003954">
    <property type="entry name" value="RRM_euk-type"/>
</dbReference>
<dbReference type="PROSITE" id="PS50102">
    <property type="entry name" value="RRM"/>
    <property type="match status" value="2"/>
</dbReference>
<proteinExistence type="predicted"/>
<dbReference type="SUPFAM" id="SSF54928">
    <property type="entry name" value="RNA-binding domain, RBD"/>
    <property type="match status" value="2"/>
</dbReference>
<comment type="caution">
    <text evidence="5">The sequence shown here is derived from an EMBL/GenBank/DDBJ whole genome shotgun (WGS) entry which is preliminary data.</text>
</comment>
<evidence type="ECO:0000313" key="6">
    <source>
        <dbReference type="Proteomes" id="UP000078348"/>
    </source>
</evidence>
<name>A0A196S887_BLAHN</name>
<dbReference type="GO" id="GO:0009967">
    <property type="term" value="P:positive regulation of signal transduction"/>
    <property type="evidence" value="ECO:0007669"/>
    <property type="project" value="UniProtKB-ARBA"/>
</dbReference>
<dbReference type="SMART" id="SM00360">
    <property type="entry name" value="RRM"/>
    <property type="match status" value="2"/>
</dbReference>
<dbReference type="AlphaFoldDB" id="A0A196S887"/>
<evidence type="ECO:0000256" key="1">
    <source>
        <dbReference type="ARBA" id="ARBA00022737"/>
    </source>
</evidence>
<reference evidence="5 6" key="1">
    <citation type="submission" date="2016-05" db="EMBL/GenBank/DDBJ databases">
        <title>Nuclear genome of Blastocystis sp. subtype 1 NandII.</title>
        <authorList>
            <person name="Gentekaki E."/>
            <person name="Curtis B."/>
            <person name="Stairs C."/>
            <person name="Eme L."/>
            <person name="Herman E."/>
            <person name="Klimes V."/>
            <person name="Arias M.C."/>
            <person name="Elias M."/>
            <person name="Hilliou F."/>
            <person name="Klute M."/>
            <person name="Malik S.-B."/>
            <person name="Pightling A."/>
            <person name="Rachubinski R."/>
            <person name="Salas D."/>
            <person name="Schlacht A."/>
            <person name="Suga H."/>
            <person name="Archibald J."/>
            <person name="Ball S.G."/>
            <person name="Clark G."/>
            <person name="Dacks J."/>
            <person name="Van Der Giezen M."/>
            <person name="Tsaousis A."/>
            <person name="Roger A."/>
        </authorList>
    </citation>
    <scope>NUCLEOTIDE SEQUENCE [LARGE SCALE GENOMIC DNA]</scope>
    <source>
        <strain evidence="6">ATCC 50177 / NandII</strain>
    </source>
</reference>
<dbReference type="EMBL" id="LXWW01000430">
    <property type="protein sequence ID" value="OAO13260.1"/>
    <property type="molecule type" value="Genomic_DNA"/>
</dbReference>
<dbReference type="GO" id="GO:0005737">
    <property type="term" value="C:cytoplasm"/>
    <property type="evidence" value="ECO:0007669"/>
    <property type="project" value="UniProtKB-ARBA"/>
</dbReference>
<keyword evidence="6" id="KW-1185">Reference proteome</keyword>
<evidence type="ECO:0000256" key="3">
    <source>
        <dbReference type="PROSITE-ProRule" id="PRU00176"/>
    </source>
</evidence>
<dbReference type="InterPro" id="IPR012677">
    <property type="entry name" value="Nucleotide-bd_a/b_plait_sf"/>
</dbReference>
<dbReference type="CDD" id="cd12362">
    <property type="entry name" value="RRM3_CELF1-6"/>
    <property type="match status" value="1"/>
</dbReference>